<evidence type="ECO:0000259" key="2">
    <source>
        <dbReference type="Pfam" id="PF00823"/>
    </source>
</evidence>
<keyword evidence="5" id="KW-1185">Reference proteome</keyword>
<dbReference type="AlphaFoldDB" id="A0A1X2ENB4"/>
<dbReference type="PANTHER" id="PTHR46766:SF1">
    <property type="entry name" value="GLUTAMINE-RICH PROTEIN 2"/>
    <property type="match status" value="1"/>
</dbReference>
<evidence type="ECO:0000256" key="1">
    <source>
        <dbReference type="ARBA" id="ARBA00010652"/>
    </source>
</evidence>
<evidence type="ECO:0000313" key="4">
    <source>
        <dbReference type="EMBL" id="ORX07192.1"/>
    </source>
</evidence>
<dbReference type="Proteomes" id="UP000193317">
    <property type="component" value="Unassembled WGS sequence"/>
</dbReference>
<feature type="domain" description="PPE family C-terminal" evidence="3">
    <location>
        <begin position="302"/>
        <end position="381"/>
    </location>
</feature>
<name>A0A1X2ENB4_MYCSZ</name>
<sequence length="385" mass="38689">MDFGALPPEINSVRMYTGAGSAPMMAAASAWKALAAELTLTAAGYERVITTLHTEEWMGPASASMFAAAAPYITWLSATAAQAEHAASQAQTAAAAYEAAFAGIVPPPLIAANRAELASLRATNLFGCNSAAIANIEAQYGEMWAHDAMTMYRYADSSASASALASFTPPPNTTNPAAAAMQTTATVQAAAGSAQSILSRLLSEVPSLLQNLASPVLGSAGATPSPGWLQWFLDWYMPLSQIFYNTVGLPYFGIGIASSVATAERAMGLIGPEAEATAAAAPELVTTPKASAGGLGSSGQIAASAGNGSSVGKLSVPPTWAGSNPQANPAPPVRVSNIVEPPDVAPSGNLLGGMPLAGPGAGAAGGAGPRYGVRPIVMTRPPFAG</sequence>
<comment type="similarity">
    <text evidence="1">Belongs to the mycobacterial PPE family.</text>
</comment>
<dbReference type="SUPFAM" id="SSF140459">
    <property type="entry name" value="PE/PPE dimer-like"/>
    <property type="match status" value="1"/>
</dbReference>
<protein>
    <recommendedName>
        <fullName evidence="6">PPE family protein</fullName>
    </recommendedName>
</protein>
<dbReference type="FunFam" id="1.20.1260.20:FF:000001">
    <property type="entry name" value="PPE family protein PPE41"/>
    <property type="match status" value="1"/>
</dbReference>
<organism evidence="4 5">
    <name type="scientific">Mycobacterium szulgai</name>
    <dbReference type="NCBI Taxonomy" id="1787"/>
    <lineage>
        <taxon>Bacteria</taxon>
        <taxon>Bacillati</taxon>
        <taxon>Actinomycetota</taxon>
        <taxon>Actinomycetes</taxon>
        <taxon>Mycobacteriales</taxon>
        <taxon>Mycobacteriaceae</taxon>
        <taxon>Mycobacterium</taxon>
    </lineage>
</organism>
<dbReference type="PANTHER" id="PTHR46766">
    <property type="entry name" value="GLUTAMINE-RICH PROTEIN 2"/>
    <property type="match status" value="1"/>
</dbReference>
<reference evidence="4 5" key="1">
    <citation type="submission" date="2016-01" db="EMBL/GenBank/DDBJ databases">
        <title>The new phylogeny of the genus Mycobacterium.</title>
        <authorList>
            <person name="Tarcisio F."/>
            <person name="Conor M."/>
            <person name="Antonella G."/>
            <person name="Elisabetta G."/>
            <person name="Giulia F.S."/>
            <person name="Sara T."/>
            <person name="Anna F."/>
            <person name="Clotilde B."/>
            <person name="Roberto B."/>
            <person name="Veronica D.S."/>
            <person name="Fabio R."/>
            <person name="Monica P."/>
            <person name="Olivier J."/>
            <person name="Enrico T."/>
            <person name="Nicola S."/>
        </authorList>
    </citation>
    <scope>NUCLEOTIDE SEQUENCE [LARGE SCALE GENOMIC DNA]</scope>
    <source>
        <strain evidence="4 5">DSM 44166</strain>
    </source>
</reference>
<comment type="caution">
    <text evidence="4">The sequence shown here is derived from an EMBL/GenBank/DDBJ whole genome shotgun (WGS) entry which is preliminary data.</text>
</comment>
<dbReference type="OrthoDB" id="4727494at2"/>
<dbReference type="InterPro" id="IPR000030">
    <property type="entry name" value="PPE_dom"/>
</dbReference>
<dbReference type="Pfam" id="PF00823">
    <property type="entry name" value="PPE"/>
    <property type="match status" value="1"/>
</dbReference>
<dbReference type="GO" id="GO:0052572">
    <property type="term" value="P:response to host immune response"/>
    <property type="evidence" value="ECO:0007669"/>
    <property type="project" value="TreeGrafter"/>
</dbReference>
<dbReference type="Gene3D" id="1.20.1260.20">
    <property type="entry name" value="PPE superfamily"/>
    <property type="match status" value="1"/>
</dbReference>
<proteinExistence type="inferred from homology"/>
<accession>A0A1X2ENB4</accession>
<gene>
    <name evidence="4" type="ORF">AWC27_26270</name>
</gene>
<dbReference type="InterPro" id="IPR022171">
    <property type="entry name" value="PPE_C"/>
</dbReference>
<feature type="domain" description="PPE" evidence="2">
    <location>
        <begin position="2"/>
        <end position="164"/>
    </location>
</feature>
<dbReference type="RefSeq" id="WP_085670598.1">
    <property type="nucleotide sequence ID" value="NZ_JACKRU010000879.1"/>
</dbReference>
<dbReference type="InterPro" id="IPR038332">
    <property type="entry name" value="PPE_sf"/>
</dbReference>
<evidence type="ECO:0008006" key="6">
    <source>
        <dbReference type="Google" id="ProtNLM"/>
    </source>
</evidence>
<dbReference type="Pfam" id="PF12484">
    <property type="entry name" value="PPE-SVP"/>
    <property type="match status" value="1"/>
</dbReference>
<evidence type="ECO:0000313" key="5">
    <source>
        <dbReference type="Proteomes" id="UP000193317"/>
    </source>
</evidence>
<dbReference type="EMBL" id="LQPW01000063">
    <property type="protein sequence ID" value="ORX07192.1"/>
    <property type="molecule type" value="Genomic_DNA"/>
</dbReference>
<evidence type="ECO:0000259" key="3">
    <source>
        <dbReference type="Pfam" id="PF12484"/>
    </source>
</evidence>